<keyword evidence="2" id="KW-1185">Reference proteome</keyword>
<comment type="caution">
    <text evidence="1">The sequence shown here is derived from an EMBL/GenBank/DDBJ whole genome shotgun (WGS) entry which is preliminary data.</text>
</comment>
<sequence length="165" mass="19441">MIKSSVIEKIKTSIFDKCDFEVSELLLDKECKEYDGCAFKLNDKNIIFRSAKITPKKVGQFVTFWKRNKEGITESFSETDTFDYYVINVQTEHKVGQFIFPKSVLIEKGIISTSKKEGKRGFRVYPIWDKTMSKQAISTQKWQLNYFFEMNDNLDFNFVKKLYSN</sequence>
<dbReference type="PIRSF" id="PIRSF032285">
    <property type="entry name" value="UCP032285"/>
    <property type="match status" value="1"/>
</dbReference>
<dbReference type="Proteomes" id="UP001595885">
    <property type="component" value="Unassembled WGS sequence"/>
</dbReference>
<name>A0ABV9P2N8_9FLAO</name>
<evidence type="ECO:0000313" key="2">
    <source>
        <dbReference type="Proteomes" id="UP001595885"/>
    </source>
</evidence>
<accession>A0ABV9P2N8</accession>
<dbReference type="RefSeq" id="WP_379737627.1">
    <property type="nucleotide sequence ID" value="NZ_JBHSGW010000001.1"/>
</dbReference>
<organism evidence="1 2">
    <name type="scientific">Flavobacterium ponti</name>
    <dbReference type="NCBI Taxonomy" id="665133"/>
    <lineage>
        <taxon>Bacteria</taxon>
        <taxon>Pseudomonadati</taxon>
        <taxon>Bacteroidota</taxon>
        <taxon>Flavobacteriia</taxon>
        <taxon>Flavobacteriales</taxon>
        <taxon>Flavobacteriaceae</taxon>
        <taxon>Flavobacterium</taxon>
    </lineage>
</organism>
<dbReference type="EMBL" id="JBHSGW010000001">
    <property type="protein sequence ID" value="MFC4738600.1"/>
    <property type="molecule type" value="Genomic_DNA"/>
</dbReference>
<reference evidence="2" key="1">
    <citation type="journal article" date="2019" name="Int. J. Syst. Evol. Microbiol.">
        <title>The Global Catalogue of Microorganisms (GCM) 10K type strain sequencing project: providing services to taxonomists for standard genome sequencing and annotation.</title>
        <authorList>
            <consortium name="The Broad Institute Genomics Platform"/>
            <consortium name="The Broad Institute Genome Sequencing Center for Infectious Disease"/>
            <person name="Wu L."/>
            <person name="Ma J."/>
        </authorList>
    </citation>
    <scope>NUCLEOTIDE SEQUENCE [LARGE SCALE GENOMIC DNA]</scope>
    <source>
        <strain evidence="2">CCUG 50349</strain>
    </source>
</reference>
<evidence type="ECO:0000313" key="1">
    <source>
        <dbReference type="EMBL" id="MFC4738600.1"/>
    </source>
</evidence>
<proteinExistence type="predicted"/>
<dbReference type="Gene3D" id="3.40.1350.140">
    <property type="entry name" value="MepB-like"/>
    <property type="match status" value="1"/>
</dbReference>
<dbReference type="InterPro" id="IPR038231">
    <property type="entry name" value="MepB-like_sf"/>
</dbReference>
<dbReference type="InterPro" id="IPR011235">
    <property type="entry name" value="MepB-like"/>
</dbReference>
<gene>
    <name evidence="1" type="ORF">ACFO3U_01190</name>
</gene>
<protein>
    <submittedName>
        <fullName evidence="1">MepB family protein</fullName>
    </submittedName>
</protein>
<dbReference type="Pfam" id="PF08877">
    <property type="entry name" value="MepB-like"/>
    <property type="match status" value="1"/>
</dbReference>